<evidence type="ECO:0000256" key="1">
    <source>
        <dbReference type="SAM" id="MobiDB-lite"/>
    </source>
</evidence>
<feature type="region of interest" description="Disordered" evidence="1">
    <location>
        <begin position="1"/>
        <end position="42"/>
    </location>
</feature>
<dbReference type="Proteomes" id="UP001589894">
    <property type="component" value="Unassembled WGS sequence"/>
</dbReference>
<reference evidence="3 4" key="1">
    <citation type="submission" date="2024-09" db="EMBL/GenBank/DDBJ databases">
        <authorList>
            <person name="Sun Q."/>
            <person name="Mori K."/>
        </authorList>
    </citation>
    <scope>NUCLEOTIDE SEQUENCE [LARGE SCALE GENOMIC DNA]</scope>
    <source>
        <strain evidence="3 4">TBRC 2205</strain>
    </source>
</reference>
<dbReference type="RefSeq" id="WP_377339351.1">
    <property type="nucleotide sequence ID" value="NZ_JBHLUE010000011.1"/>
</dbReference>
<feature type="transmembrane region" description="Helical" evidence="2">
    <location>
        <begin position="119"/>
        <end position="144"/>
    </location>
</feature>
<feature type="transmembrane region" description="Helical" evidence="2">
    <location>
        <begin position="89"/>
        <end position="112"/>
    </location>
</feature>
<accession>A0ABV6NXL1</accession>
<comment type="caution">
    <text evidence="3">The sequence shown here is derived from an EMBL/GenBank/DDBJ whole genome shotgun (WGS) entry which is preliminary data.</text>
</comment>
<evidence type="ECO:0000256" key="2">
    <source>
        <dbReference type="SAM" id="Phobius"/>
    </source>
</evidence>
<evidence type="ECO:0008006" key="5">
    <source>
        <dbReference type="Google" id="ProtNLM"/>
    </source>
</evidence>
<keyword evidence="2" id="KW-0472">Membrane</keyword>
<keyword evidence="4" id="KW-1185">Reference proteome</keyword>
<dbReference type="EMBL" id="JBHLUE010000011">
    <property type="protein sequence ID" value="MFC0565510.1"/>
    <property type="molecule type" value="Genomic_DNA"/>
</dbReference>
<name>A0ABV6NXL1_9ACTN</name>
<feature type="transmembrane region" description="Helical" evidence="2">
    <location>
        <begin position="64"/>
        <end position="83"/>
    </location>
</feature>
<feature type="transmembrane region" description="Helical" evidence="2">
    <location>
        <begin position="150"/>
        <end position="172"/>
    </location>
</feature>
<evidence type="ECO:0000313" key="3">
    <source>
        <dbReference type="EMBL" id="MFC0565510.1"/>
    </source>
</evidence>
<gene>
    <name evidence="3" type="ORF">ACFFHU_15370</name>
</gene>
<proteinExistence type="predicted"/>
<evidence type="ECO:0000313" key="4">
    <source>
        <dbReference type="Proteomes" id="UP001589894"/>
    </source>
</evidence>
<feature type="compositionally biased region" description="Low complexity" evidence="1">
    <location>
        <begin position="10"/>
        <end position="42"/>
    </location>
</feature>
<protein>
    <recommendedName>
        <fullName evidence="5">ATP synthase protein I</fullName>
    </recommendedName>
</protein>
<keyword evidence="2" id="KW-0812">Transmembrane</keyword>
<keyword evidence="2" id="KW-1133">Transmembrane helix</keyword>
<organism evidence="3 4">
    <name type="scientific">Plantactinospora siamensis</name>
    <dbReference type="NCBI Taxonomy" id="555372"/>
    <lineage>
        <taxon>Bacteria</taxon>
        <taxon>Bacillati</taxon>
        <taxon>Actinomycetota</taxon>
        <taxon>Actinomycetes</taxon>
        <taxon>Micromonosporales</taxon>
        <taxon>Micromonosporaceae</taxon>
        <taxon>Plantactinospora</taxon>
    </lineage>
</organism>
<sequence length="180" mass="17441">MAEPGEARTARGAAAPADATGAAAPAEAAAPGEAAAPAEAGGPAGVAEVGGADRRWRTRHLRPLLAFAAVVTGLAAAVGGLLAGGSGAAGTASGVVLVTLSYLASTLVIAHADAVNPRLVLPVGLAAYVVKLSVLAAVFFAVAATGWGGLVPFSLGVVAGVVGWTGAHIWWVTTVHARRA</sequence>